<dbReference type="PROSITE" id="PS51257">
    <property type="entry name" value="PROKAR_LIPOPROTEIN"/>
    <property type="match status" value="1"/>
</dbReference>
<comment type="caution">
    <text evidence="2">The sequence shown here is derived from an EMBL/GenBank/DDBJ whole genome shotgun (WGS) entry which is preliminary data.</text>
</comment>
<dbReference type="HOGENOM" id="CLU_1623831_0_0_10"/>
<organism evidence="2 3">
    <name type="scientific">Dysgonomonas gadei ATCC BAA-286</name>
    <dbReference type="NCBI Taxonomy" id="742766"/>
    <lineage>
        <taxon>Bacteria</taxon>
        <taxon>Pseudomonadati</taxon>
        <taxon>Bacteroidota</taxon>
        <taxon>Bacteroidia</taxon>
        <taxon>Bacteroidales</taxon>
        <taxon>Dysgonomonadaceae</taxon>
        <taxon>Dysgonomonas</taxon>
    </lineage>
</organism>
<dbReference type="eggNOG" id="ENOG5033ZQK">
    <property type="taxonomic scope" value="Bacteria"/>
</dbReference>
<evidence type="ECO:0000313" key="3">
    <source>
        <dbReference type="Proteomes" id="UP000004913"/>
    </source>
</evidence>
<evidence type="ECO:0000313" key="2">
    <source>
        <dbReference type="EMBL" id="EGK00081.1"/>
    </source>
</evidence>
<name>F5J2N8_9BACT</name>
<dbReference type="AlphaFoldDB" id="F5J2N8"/>
<dbReference type="Proteomes" id="UP000004913">
    <property type="component" value="Unassembled WGS sequence"/>
</dbReference>
<protein>
    <recommendedName>
        <fullName evidence="4">Lipocalin-like domain-containing protein</fullName>
    </recommendedName>
</protein>
<feature type="signal peptide" evidence="1">
    <location>
        <begin position="1"/>
        <end position="26"/>
    </location>
</feature>
<gene>
    <name evidence="2" type="ORF">HMPREF9455_03605</name>
</gene>
<feature type="chain" id="PRO_5003328678" description="Lipocalin-like domain-containing protein" evidence="1">
    <location>
        <begin position="27"/>
        <end position="165"/>
    </location>
</feature>
<dbReference type="EMBL" id="ADLV01000043">
    <property type="protein sequence ID" value="EGK00081.1"/>
    <property type="molecule type" value="Genomic_DNA"/>
</dbReference>
<sequence>MKKNYFKFLSVLVMVCCISISFSACGNDDDDDIEDGGNTKSSLTVDGKSVEITDLEAEYEDGVFAFWVNDVQTTEKRVYIQAEFSAKESISTETDVTSKFSILFQRNKGSEWFVQDSYQSGKIIVKNVDNSKKVLTVEFKEAKYLSNLKKTIVINGTLTVTYKVI</sequence>
<evidence type="ECO:0000256" key="1">
    <source>
        <dbReference type="SAM" id="SignalP"/>
    </source>
</evidence>
<keyword evidence="3" id="KW-1185">Reference proteome</keyword>
<keyword evidence="1" id="KW-0732">Signal</keyword>
<reference evidence="2 3" key="1">
    <citation type="submission" date="2011-04" db="EMBL/GenBank/DDBJ databases">
        <title>The Genome Sequence of Dysgonomonas gadei ATCC BAA-286.</title>
        <authorList>
            <consortium name="The Broad Institute Genome Sequencing Platform"/>
            <person name="Earl A."/>
            <person name="Ward D."/>
            <person name="Feldgarden M."/>
            <person name="Gevers D."/>
            <person name="Pudlo N."/>
            <person name="Martens E."/>
            <person name="Allen-Vercoe E."/>
            <person name="Young S.K."/>
            <person name="Zeng Q."/>
            <person name="Gargeya S."/>
            <person name="Fitzgerald M."/>
            <person name="Haas B."/>
            <person name="Abouelleil A."/>
            <person name="Alvarado L."/>
            <person name="Arachchi H.M."/>
            <person name="Berlin A."/>
            <person name="Brown A."/>
            <person name="Chapman S.B."/>
            <person name="Chen Z."/>
            <person name="Dunbar C."/>
            <person name="Freedman E."/>
            <person name="Gearin G."/>
            <person name="Gellesch M."/>
            <person name="Goldberg J."/>
            <person name="Griggs A."/>
            <person name="Gujja S."/>
            <person name="Heiman D."/>
            <person name="Howarth C."/>
            <person name="Larson L."/>
            <person name="Lui A."/>
            <person name="MacDonald P.J.P."/>
            <person name="Mehta T."/>
            <person name="Montmayeur A."/>
            <person name="Murphy C."/>
            <person name="Neiman D."/>
            <person name="Pearson M."/>
            <person name="Priest M."/>
            <person name="Roberts A."/>
            <person name="Saif S."/>
            <person name="Shea T."/>
            <person name="Shenoy N."/>
            <person name="Sisk P."/>
            <person name="Stolte C."/>
            <person name="Sykes S."/>
            <person name="Yandava C."/>
            <person name="Wortman J."/>
            <person name="Nusbaum C."/>
            <person name="Birren B."/>
        </authorList>
    </citation>
    <scope>NUCLEOTIDE SEQUENCE [LARGE SCALE GENOMIC DNA]</scope>
    <source>
        <strain evidence="2 3">ATCC BAA-286</strain>
    </source>
</reference>
<proteinExistence type="predicted"/>
<evidence type="ECO:0008006" key="4">
    <source>
        <dbReference type="Google" id="ProtNLM"/>
    </source>
</evidence>
<dbReference type="OrthoDB" id="9949636at2"/>
<accession>F5J2N8</accession>
<dbReference type="RefSeq" id="WP_006801138.1">
    <property type="nucleotide sequence ID" value="NZ_GL891989.1"/>
</dbReference>